<comment type="caution">
    <text evidence="1">The sequence shown here is derived from an EMBL/GenBank/DDBJ whole genome shotgun (WGS) entry which is preliminary data.</text>
</comment>
<evidence type="ECO:0000313" key="2">
    <source>
        <dbReference type="Proteomes" id="UP000054388"/>
    </source>
</evidence>
<dbReference type="EMBL" id="LMAI01000003">
    <property type="protein sequence ID" value="KUJ57133.1"/>
    <property type="molecule type" value="Genomic_DNA"/>
</dbReference>
<dbReference type="Proteomes" id="UP000054388">
    <property type="component" value="Unassembled WGS sequence"/>
</dbReference>
<sequence length="101" mass="12170">MQVEFSEIARKTLAENIQFLRKIWTSREIVNFLQDVKRITNDLENGHYLQFQNSADDSIKSVLIGKKHVRMFFRKENEKQIKVLLFFDMRQNPEKIIELLK</sequence>
<dbReference type="AlphaFoldDB" id="A0A117KC38"/>
<dbReference type="RefSeq" id="WP_059136087.1">
    <property type="nucleotide sequence ID" value="NZ_LMAI01000003.1"/>
</dbReference>
<protein>
    <recommendedName>
        <fullName evidence="3">Plasmid stabilization protein</fullName>
    </recommendedName>
</protein>
<reference evidence="1 2" key="1">
    <citation type="submission" date="2015-10" db="EMBL/GenBank/DDBJ databases">
        <title>Genome sequence of Chryseobacterium greenlandense.</title>
        <authorList>
            <person name="Newman J."/>
            <person name="Fischer K."/>
            <person name="Miller J."/>
        </authorList>
    </citation>
    <scope>NUCLEOTIDE SEQUENCE [LARGE SCALE GENOMIC DNA]</scope>
    <source>
        <strain evidence="1 2">UMB34</strain>
    </source>
</reference>
<evidence type="ECO:0000313" key="1">
    <source>
        <dbReference type="EMBL" id="KUJ57133.1"/>
    </source>
</evidence>
<evidence type="ECO:0008006" key="3">
    <source>
        <dbReference type="Google" id="ProtNLM"/>
    </source>
</evidence>
<accession>A0A117KC38</accession>
<name>A0A117KC38_9FLAO</name>
<organism evidence="1 2">
    <name type="scientific">Chryseobacterium aquaticum subsp. greenlandense</name>
    <dbReference type="NCBI Taxonomy" id="345663"/>
    <lineage>
        <taxon>Bacteria</taxon>
        <taxon>Pseudomonadati</taxon>
        <taxon>Bacteroidota</taxon>
        <taxon>Flavobacteriia</taxon>
        <taxon>Flavobacteriales</taxon>
        <taxon>Weeksellaceae</taxon>
        <taxon>Chryseobacterium group</taxon>
        <taxon>Chryseobacterium</taxon>
    </lineage>
</organism>
<proteinExistence type="predicted"/>
<gene>
    <name evidence="1" type="ORF">AR686_05580</name>
</gene>